<evidence type="ECO:0000256" key="1">
    <source>
        <dbReference type="ARBA" id="ARBA00001298"/>
    </source>
</evidence>
<dbReference type="SUPFAM" id="SSF51182">
    <property type="entry name" value="RmlC-like cupins"/>
    <property type="match status" value="1"/>
</dbReference>
<proteinExistence type="predicted"/>
<evidence type="ECO:0000256" key="3">
    <source>
        <dbReference type="ARBA" id="ARBA00012098"/>
    </source>
</evidence>
<dbReference type="Proteomes" id="UP000521227">
    <property type="component" value="Unassembled WGS sequence"/>
</dbReference>
<dbReference type="RefSeq" id="WP_246395467.1">
    <property type="nucleotide sequence ID" value="NZ_JACHIJ010000006.1"/>
</dbReference>
<name>A0A840N271_9BRAD</name>
<dbReference type="InterPro" id="IPR000888">
    <property type="entry name" value="RmlC-like"/>
</dbReference>
<dbReference type="InterPro" id="IPR014710">
    <property type="entry name" value="RmlC-like_jellyroll"/>
</dbReference>
<comment type="caution">
    <text evidence="9">The sequence shown here is derived from an EMBL/GenBank/DDBJ whole genome shotgun (WGS) entry which is preliminary data.</text>
</comment>
<evidence type="ECO:0000256" key="8">
    <source>
        <dbReference type="PIRSR" id="PIRSR600888-3"/>
    </source>
</evidence>
<evidence type="ECO:0000313" key="9">
    <source>
        <dbReference type="EMBL" id="MBB5054173.1"/>
    </source>
</evidence>
<dbReference type="AlphaFoldDB" id="A0A840N271"/>
<evidence type="ECO:0000256" key="6">
    <source>
        <dbReference type="ARBA" id="ARBA00031424"/>
    </source>
</evidence>
<evidence type="ECO:0000256" key="4">
    <source>
        <dbReference type="ARBA" id="ARBA00019595"/>
    </source>
</evidence>
<dbReference type="Gene3D" id="2.60.120.10">
    <property type="entry name" value="Jelly Rolls"/>
    <property type="match status" value="1"/>
</dbReference>
<dbReference type="EC" id="5.1.3.13" evidence="3"/>
<dbReference type="GO" id="GO:0008830">
    <property type="term" value="F:dTDP-4-dehydrorhamnose 3,5-epimerase activity"/>
    <property type="evidence" value="ECO:0007669"/>
    <property type="project" value="UniProtKB-EC"/>
</dbReference>
<evidence type="ECO:0000313" key="10">
    <source>
        <dbReference type="Proteomes" id="UP000521227"/>
    </source>
</evidence>
<gene>
    <name evidence="9" type="ORF">HNQ36_004175</name>
</gene>
<dbReference type="PANTHER" id="PTHR21047">
    <property type="entry name" value="DTDP-6-DEOXY-D-GLUCOSE-3,5 EPIMERASE"/>
    <property type="match status" value="1"/>
</dbReference>
<evidence type="ECO:0000256" key="2">
    <source>
        <dbReference type="ARBA" id="ARBA00001997"/>
    </source>
</evidence>
<dbReference type="EMBL" id="JACHIJ010000006">
    <property type="protein sequence ID" value="MBB5054173.1"/>
    <property type="molecule type" value="Genomic_DNA"/>
</dbReference>
<comment type="catalytic activity">
    <reaction evidence="1">
        <text>dTDP-4-dehydro-6-deoxy-alpha-D-glucose = dTDP-4-dehydro-beta-L-rhamnose</text>
        <dbReference type="Rhea" id="RHEA:16969"/>
        <dbReference type="ChEBI" id="CHEBI:57649"/>
        <dbReference type="ChEBI" id="CHEBI:62830"/>
        <dbReference type="EC" id="5.1.3.13"/>
    </reaction>
</comment>
<organism evidence="9 10">
    <name type="scientific">Afipia massiliensis</name>
    <dbReference type="NCBI Taxonomy" id="211460"/>
    <lineage>
        <taxon>Bacteria</taxon>
        <taxon>Pseudomonadati</taxon>
        <taxon>Pseudomonadota</taxon>
        <taxon>Alphaproteobacteria</taxon>
        <taxon>Hyphomicrobiales</taxon>
        <taxon>Nitrobacteraceae</taxon>
        <taxon>Afipia</taxon>
    </lineage>
</organism>
<feature type="site" description="Participates in a stacking interaction with the thymidine ring of dTDP-4-oxo-6-deoxyglucose" evidence="8">
    <location>
        <position position="159"/>
    </location>
</feature>
<dbReference type="InterPro" id="IPR011051">
    <property type="entry name" value="RmlC_Cupin_sf"/>
</dbReference>
<dbReference type="GO" id="GO:0005829">
    <property type="term" value="C:cytosol"/>
    <property type="evidence" value="ECO:0007669"/>
    <property type="project" value="TreeGrafter"/>
</dbReference>
<keyword evidence="9" id="KW-0413">Isomerase</keyword>
<evidence type="ECO:0000256" key="7">
    <source>
        <dbReference type="ARBA" id="ARBA00033311"/>
    </source>
</evidence>
<reference evidence="9 10" key="1">
    <citation type="submission" date="2020-08" db="EMBL/GenBank/DDBJ databases">
        <title>Genomic Encyclopedia of Type Strains, Phase IV (KMG-IV): sequencing the most valuable type-strain genomes for metagenomic binning, comparative biology and taxonomic classification.</title>
        <authorList>
            <person name="Goeker M."/>
        </authorList>
    </citation>
    <scope>NUCLEOTIDE SEQUENCE [LARGE SCALE GENOMIC DNA]</scope>
    <source>
        <strain evidence="9 10">DSM 17498</strain>
    </source>
</reference>
<accession>A0A840N271</accession>
<comment type="function">
    <text evidence="2">Catalyzes the epimerization of the C3' and C5'positions of dTDP-6-deoxy-D-xylo-4-hexulose, forming dTDP-6-deoxy-L-lyxo-4-hexulose.</text>
</comment>
<dbReference type="Pfam" id="PF00908">
    <property type="entry name" value="dTDP_sugar_isom"/>
    <property type="match status" value="1"/>
</dbReference>
<protein>
    <recommendedName>
        <fullName evidence="4">dTDP-4-dehydrorhamnose 3,5-epimerase</fullName>
        <ecNumber evidence="3">5.1.3.13</ecNumber>
    </recommendedName>
    <alternativeName>
        <fullName evidence="6">Thymidine diphospho-4-keto-rhamnose 3,5-epimerase</fullName>
    </alternativeName>
    <alternativeName>
        <fullName evidence="5">dTDP-4-keto-6-deoxyglucose 3,5-epimerase</fullName>
    </alternativeName>
    <alternativeName>
        <fullName evidence="7">dTDP-6-deoxy-D-xylo-4-hexulose 3,5-epimerase</fullName>
    </alternativeName>
</protein>
<sequence length="187" mass="21132">MAGKMDQAHHFNQLLEAAAQDRPTVSNSGDLLRPLTHGVVIRPLTTHSDARGTVTELMDERWGYPDAIRSSYTFTIRPGVVKGWNLHRRHQDRYTLLTGEIELVLYDTRPASPTFGQICKVVLSEHRRVLVNVPVDVWHADHNIGSRDATIVNFPTEPYDYANPDKYRLPIDTDLIPYSFGPGATGW</sequence>
<dbReference type="GO" id="GO:0000271">
    <property type="term" value="P:polysaccharide biosynthetic process"/>
    <property type="evidence" value="ECO:0007669"/>
    <property type="project" value="TreeGrafter"/>
</dbReference>
<dbReference type="PANTHER" id="PTHR21047:SF2">
    <property type="entry name" value="THYMIDINE DIPHOSPHO-4-KETO-RHAMNOSE 3,5-EPIMERASE"/>
    <property type="match status" value="1"/>
</dbReference>
<evidence type="ECO:0000256" key="5">
    <source>
        <dbReference type="ARBA" id="ARBA00029758"/>
    </source>
</evidence>